<dbReference type="EMBL" id="JAWXYB010000018">
    <property type="protein sequence ID" value="MDX5931016.1"/>
    <property type="molecule type" value="Genomic_DNA"/>
</dbReference>
<dbReference type="GO" id="GO:0016491">
    <property type="term" value="F:oxidoreductase activity"/>
    <property type="evidence" value="ECO:0007669"/>
    <property type="project" value="UniProtKB-KW"/>
</dbReference>
<accession>A0AAW9DPJ2</accession>
<dbReference type="Pfam" id="PF02738">
    <property type="entry name" value="MoCoBD_1"/>
    <property type="match status" value="1"/>
</dbReference>
<keyword evidence="2" id="KW-0560">Oxidoreductase</keyword>
<evidence type="ECO:0000256" key="1">
    <source>
        <dbReference type="ARBA" id="ARBA00022505"/>
    </source>
</evidence>
<dbReference type="InterPro" id="IPR036856">
    <property type="entry name" value="Ald_Oxase/Xan_DH_a/b_sf"/>
</dbReference>
<keyword evidence="1" id="KW-0500">Molybdenum</keyword>
<dbReference type="SMART" id="SM01008">
    <property type="entry name" value="Ald_Xan_dh_C"/>
    <property type="match status" value="1"/>
</dbReference>
<dbReference type="InterPro" id="IPR008274">
    <property type="entry name" value="AldOxase/xan_DH_MoCoBD1"/>
</dbReference>
<dbReference type="GO" id="GO:0005506">
    <property type="term" value="F:iron ion binding"/>
    <property type="evidence" value="ECO:0007669"/>
    <property type="project" value="InterPro"/>
</dbReference>
<dbReference type="InterPro" id="IPR000674">
    <property type="entry name" value="Ald_Oxase/Xan_DH_a/b"/>
</dbReference>
<dbReference type="PANTHER" id="PTHR11908">
    <property type="entry name" value="XANTHINE DEHYDROGENASE"/>
    <property type="match status" value="1"/>
</dbReference>
<dbReference type="SUPFAM" id="SSF54665">
    <property type="entry name" value="CO dehydrogenase molybdoprotein N-domain-like"/>
    <property type="match status" value="1"/>
</dbReference>
<evidence type="ECO:0000256" key="2">
    <source>
        <dbReference type="ARBA" id="ARBA00023002"/>
    </source>
</evidence>
<comment type="caution">
    <text evidence="4">The sequence shown here is derived from an EMBL/GenBank/DDBJ whole genome shotgun (WGS) entry which is preliminary data.</text>
</comment>
<dbReference type="Pfam" id="PF01315">
    <property type="entry name" value="Ald_Xan_dh_C"/>
    <property type="match status" value="1"/>
</dbReference>
<dbReference type="Gene3D" id="3.90.1170.50">
    <property type="entry name" value="Aldehyde oxidase/xanthine dehydrogenase, a/b hammerhead"/>
    <property type="match status" value="1"/>
</dbReference>
<gene>
    <name evidence="4" type="ORF">SIL87_09595</name>
</gene>
<keyword evidence="5" id="KW-1185">Reference proteome</keyword>
<sequence>MDGSIGTPVVRRDALAKVTGVAHYAADFPHANTAYAALTLSKVARGRITRLDTASAEAVEGVQMVLTHRSLNEDLGEETFVMKGGHMQSSFLPLTSDEIHYAGQIVSLIIADTQEAAEQAARLVEIDYASETANAALDAPGRKLDPMDESTIEVGDAEAAFAAAPVKIDATYYTPAQHHNPIELYAASVAWVDGKLHVNLPSQWVMGTRAGLAKVFDIPVDDVVVESPYVGGAFGGKASILPHVVLVAMAARRLGRPVKLVVSREAMFTVGSFRPAAESRVRLAATKDGKLTAVMHDEIGQSAAIDHVSFMGMEATSKMYASPNILMHGATVATDVNTPGFMRAPAEAPSFFGFESAMDELAEQLGIDPIELRIMNEPERDPVSGLPWSSRSLVPCFRRGAEIFGWNRRSPEPCSMIASDGALVGYGCATATYPSAMAPSSARVRIAADGSCHVFCAAHDVGTGAYTVLGQVAADVLGIEDSEIRVEMGHSRHPSGPVSGGSITTGSAGSAVHKAALAVRERLFATVAGDQDRTGMTIADRHVVLPDGSRRAIRDILAGLPGGVIEEQADWKPDDMDEKTMRHGLSGGMAFAGPVGSSHVSFSFGAQFAEVRIDPLLRTIKVARMVGVFACGRIINPRTARSNLIGGMIWGASSALLEETQVDRPRARFANTDLASYHIAANADIGEVVCEMLDEDDPVVNAIGAKAVGEVGIVGMPAAIANAIYHATGKRIRRTPIRIEDIL</sequence>
<dbReference type="InterPro" id="IPR037165">
    <property type="entry name" value="AldOxase/xan_DH_Mopterin-bd_sf"/>
</dbReference>
<dbReference type="AlphaFoldDB" id="A0AAW9DPJ2"/>
<dbReference type="Pfam" id="PF20256">
    <property type="entry name" value="MoCoBD_2"/>
    <property type="match status" value="1"/>
</dbReference>
<evidence type="ECO:0000259" key="3">
    <source>
        <dbReference type="SMART" id="SM01008"/>
    </source>
</evidence>
<protein>
    <submittedName>
        <fullName evidence="4">Xanthine dehydrogenase family protein molybdopterin-binding subunit</fullName>
    </submittedName>
</protein>
<reference evidence="4 5" key="1">
    <citation type="submission" date="2023-11" db="EMBL/GenBank/DDBJ databases">
        <title>MicrobeMod: A computational toolkit for identifying prokaryotic methylation and restriction-modification with nanopore sequencing.</title>
        <authorList>
            <person name="Crits-Christoph A."/>
            <person name="Kang S.C."/>
            <person name="Lee H."/>
            <person name="Ostrov N."/>
        </authorList>
    </citation>
    <scope>NUCLEOTIDE SEQUENCE [LARGE SCALE GENOMIC DNA]</scope>
    <source>
        <strain evidence="4 5">DSMZ 700</strain>
    </source>
</reference>
<evidence type="ECO:0000313" key="4">
    <source>
        <dbReference type="EMBL" id="MDX5931016.1"/>
    </source>
</evidence>
<organism evidence="4 5">
    <name type="scientific">Acidiphilium acidophilum</name>
    <name type="common">Thiobacillus acidophilus</name>
    <dbReference type="NCBI Taxonomy" id="76588"/>
    <lineage>
        <taxon>Bacteria</taxon>
        <taxon>Pseudomonadati</taxon>
        <taxon>Pseudomonadota</taxon>
        <taxon>Alphaproteobacteria</taxon>
        <taxon>Acetobacterales</taxon>
        <taxon>Acidocellaceae</taxon>
        <taxon>Acidiphilium</taxon>
    </lineage>
</organism>
<dbReference type="PANTHER" id="PTHR11908:SF132">
    <property type="entry name" value="ALDEHYDE OXIDASE 1-RELATED"/>
    <property type="match status" value="1"/>
</dbReference>
<feature type="domain" description="Aldehyde oxidase/xanthine dehydrogenase a/b hammerhead" evidence="3">
    <location>
        <begin position="19"/>
        <end position="132"/>
    </location>
</feature>
<name>A0AAW9DPJ2_ACIAO</name>
<dbReference type="InterPro" id="IPR046867">
    <property type="entry name" value="AldOxase/xan_DH_MoCoBD2"/>
</dbReference>
<dbReference type="RefSeq" id="WP_319613938.1">
    <property type="nucleotide sequence ID" value="NZ_JAWXYB010000018.1"/>
</dbReference>
<proteinExistence type="predicted"/>
<dbReference type="SUPFAM" id="SSF56003">
    <property type="entry name" value="Molybdenum cofactor-binding domain"/>
    <property type="match status" value="1"/>
</dbReference>
<evidence type="ECO:0000313" key="5">
    <source>
        <dbReference type="Proteomes" id="UP001279553"/>
    </source>
</evidence>
<dbReference type="Gene3D" id="3.30.365.10">
    <property type="entry name" value="Aldehyde oxidase/xanthine dehydrogenase, molybdopterin binding domain"/>
    <property type="match status" value="4"/>
</dbReference>
<dbReference type="Proteomes" id="UP001279553">
    <property type="component" value="Unassembled WGS sequence"/>
</dbReference>
<dbReference type="InterPro" id="IPR016208">
    <property type="entry name" value="Ald_Oxase/xanthine_DH-like"/>
</dbReference>